<protein>
    <submittedName>
        <fullName evidence="2">Uncharacterized protein</fullName>
    </submittedName>
</protein>
<accession>A0A9P8E5K8</accession>
<evidence type="ECO:0000256" key="1">
    <source>
        <dbReference type="SAM" id="MobiDB-lite"/>
    </source>
</evidence>
<feature type="non-terminal residue" evidence="2">
    <location>
        <position position="1"/>
    </location>
</feature>
<feature type="compositionally biased region" description="Polar residues" evidence="1">
    <location>
        <begin position="19"/>
        <end position="32"/>
    </location>
</feature>
<dbReference type="Proteomes" id="UP000779574">
    <property type="component" value="Unassembled WGS sequence"/>
</dbReference>
<name>A0A9P8E5K8_AURME</name>
<sequence>MAELRRRKRHEPNSGLDASDTSRGPSSPNHNEPNWKRIEERLARLESDVAKLPTQAYFDHQFGKFPSMKLEMAGYIERAIARGFNDVEDKLDRTLE</sequence>
<feature type="region of interest" description="Disordered" evidence="1">
    <location>
        <begin position="1"/>
        <end position="35"/>
    </location>
</feature>
<dbReference type="EMBL" id="JAHFXF010000878">
    <property type="protein sequence ID" value="KAG9681447.1"/>
    <property type="molecule type" value="Genomic_DNA"/>
</dbReference>
<reference evidence="2" key="2">
    <citation type="submission" date="2021-08" db="EMBL/GenBank/DDBJ databases">
        <authorList>
            <person name="Gostincar C."/>
            <person name="Sun X."/>
            <person name="Song Z."/>
            <person name="Gunde-Cimerman N."/>
        </authorList>
    </citation>
    <scope>NUCLEOTIDE SEQUENCE</scope>
    <source>
        <strain evidence="2">EXF-9911</strain>
    </source>
</reference>
<reference evidence="2" key="1">
    <citation type="journal article" date="2021" name="J Fungi (Basel)">
        <title>Virulence traits and population genomics of the black yeast Aureobasidium melanogenum.</title>
        <authorList>
            <person name="Cernosa A."/>
            <person name="Sun X."/>
            <person name="Gostincar C."/>
            <person name="Fang C."/>
            <person name="Gunde-Cimerman N."/>
            <person name="Song Z."/>
        </authorList>
    </citation>
    <scope>NUCLEOTIDE SEQUENCE</scope>
    <source>
        <strain evidence="2">EXF-9911</strain>
    </source>
</reference>
<comment type="caution">
    <text evidence="2">The sequence shown here is derived from an EMBL/GenBank/DDBJ whole genome shotgun (WGS) entry which is preliminary data.</text>
</comment>
<organism evidence="2 3">
    <name type="scientific">Aureobasidium melanogenum</name>
    <name type="common">Aureobasidium pullulans var. melanogenum</name>
    <dbReference type="NCBI Taxonomy" id="46634"/>
    <lineage>
        <taxon>Eukaryota</taxon>
        <taxon>Fungi</taxon>
        <taxon>Dikarya</taxon>
        <taxon>Ascomycota</taxon>
        <taxon>Pezizomycotina</taxon>
        <taxon>Dothideomycetes</taxon>
        <taxon>Dothideomycetidae</taxon>
        <taxon>Dothideales</taxon>
        <taxon>Saccotheciaceae</taxon>
        <taxon>Aureobasidium</taxon>
    </lineage>
</organism>
<feature type="compositionally biased region" description="Basic residues" evidence="1">
    <location>
        <begin position="1"/>
        <end position="10"/>
    </location>
</feature>
<evidence type="ECO:0000313" key="2">
    <source>
        <dbReference type="EMBL" id="KAG9681447.1"/>
    </source>
</evidence>
<proteinExistence type="predicted"/>
<evidence type="ECO:0000313" key="3">
    <source>
        <dbReference type="Proteomes" id="UP000779574"/>
    </source>
</evidence>
<gene>
    <name evidence="2" type="ORF">KCU76_g14489</name>
</gene>
<dbReference type="AlphaFoldDB" id="A0A9P8E5K8"/>